<evidence type="ECO:0008006" key="4">
    <source>
        <dbReference type="Google" id="ProtNLM"/>
    </source>
</evidence>
<feature type="region of interest" description="Disordered" evidence="1">
    <location>
        <begin position="73"/>
        <end position="112"/>
    </location>
</feature>
<comment type="caution">
    <text evidence="2">The sequence shown here is derived from an EMBL/GenBank/DDBJ whole genome shotgun (WGS) entry which is preliminary data.</text>
</comment>
<dbReference type="EMBL" id="CAUYUJ010020516">
    <property type="protein sequence ID" value="CAK0898889.1"/>
    <property type="molecule type" value="Genomic_DNA"/>
</dbReference>
<organism evidence="2 3">
    <name type="scientific">Prorocentrum cordatum</name>
    <dbReference type="NCBI Taxonomy" id="2364126"/>
    <lineage>
        <taxon>Eukaryota</taxon>
        <taxon>Sar</taxon>
        <taxon>Alveolata</taxon>
        <taxon>Dinophyceae</taxon>
        <taxon>Prorocentrales</taxon>
        <taxon>Prorocentraceae</taxon>
        <taxon>Prorocentrum</taxon>
    </lineage>
</organism>
<keyword evidence="3" id="KW-1185">Reference proteome</keyword>
<feature type="compositionally biased region" description="Basic and acidic residues" evidence="1">
    <location>
        <begin position="265"/>
        <end position="290"/>
    </location>
</feature>
<sequence length="312" mass="33584">MCRHGPMLVGHAGTEARITQPFWAVRYPRRHSSFHTVLRLPIVTLGRTPAWTQSGTTTSPSSRTSIRRRRTRFTIPPRASEAHPGADQARPGPRGASRCAVPSRHGPAPGATAGALEALKPFRAKLATGQAVFADTLALASEHFEYTPRRFYNGGTDNAAGTNEGSCKAFSLGRLLGLGKEEMLLSFGEHYRQVCGDPDGASHGAPDVRSFMRHGWDGVHFPDGLGLAFAGEARGGAAFLPSLPRACPAMPGWAGPGGPGIGARAPRDDRHGFGKHGYRDGPMFHRHENENEGEDEGEEDLFVVTSPPFHVW</sequence>
<dbReference type="Gene3D" id="3.20.160.10">
    <property type="entry name" value="vpa0580 domain like"/>
    <property type="match status" value="1"/>
</dbReference>
<evidence type="ECO:0000313" key="3">
    <source>
        <dbReference type="Proteomes" id="UP001189429"/>
    </source>
</evidence>
<gene>
    <name evidence="2" type="ORF">PCOR1329_LOCUS76548</name>
</gene>
<proteinExistence type="predicted"/>
<evidence type="ECO:0000256" key="1">
    <source>
        <dbReference type="SAM" id="MobiDB-lite"/>
    </source>
</evidence>
<name>A0ABN9XIG0_9DINO</name>
<dbReference type="Proteomes" id="UP001189429">
    <property type="component" value="Unassembled WGS sequence"/>
</dbReference>
<dbReference type="InterPro" id="IPR038604">
    <property type="entry name" value="HopJ_sf"/>
</dbReference>
<reference evidence="2" key="1">
    <citation type="submission" date="2023-10" db="EMBL/GenBank/DDBJ databases">
        <authorList>
            <person name="Chen Y."/>
            <person name="Shah S."/>
            <person name="Dougan E. K."/>
            <person name="Thang M."/>
            <person name="Chan C."/>
        </authorList>
    </citation>
    <scope>NUCLEOTIDE SEQUENCE [LARGE SCALE GENOMIC DNA]</scope>
</reference>
<evidence type="ECO:0000313" key="2">
    <source>
        <dbReference type="EMBL" id="CAK0898889.1"/>
    </source>
</evidence>
<accession>A0ABN9XIG0</accession>
<dbReference type="InterPro" id="IPR014984">
    <property type="entry name" value="HopJ"/>
</dbReference>
<feature type="region of interest" description="Disordered" evidence="1">
    <location>
        <begin position="259"/>
        <end position="298"/>
    </location>
</feature>
<protein>
    <recommendedName>
        <fullName evidence="4">Selenoprotein O</fullName>
    </recommendedName>
</protein>
<dbReference type="Pfam" id="PF08888">
    <property type="entry name" value="HopJ"/>
    <property type="match status" value="1"/>
</dbReference>